<accession>A0ABX0WHR5</accession>
<reference evidence="2" key="1">
    <citation type="submission" date="2020-03" db="EMBL/GenBank/DDBJ databases">
        <title>Whole-genome sequence of the purple nonsulfur bacterium Rhodocyclus tenuis DSM112.</title>
        <authorList>
            <person name="Kyndt J.A."/>
            <person name="Meyer T.E."/>
        </authorList>
    </citation>
    <scope>NUCLEOTIDE SEQUENCE [LARGE SCALE GENOMIC DNA]</scope>
    <source>
        <strain evidence="2">DSM 112</strain>
    </source>
</reference>
<comment type="caution">
    <text evidence="1">The sequence shown here is derived from an EMBL/GenBank/DDBJ whole genome shotgun (WGS) entry which is preliminary data.</text>
</comment>
<keyword evidence="2" id="KW-1185">Reference proteome</keyword>
<gene>
    <name evidence="1" type="ORF">HCX48_02380</name>
</gene>
<name>A0ABX0WHR5_9RHOO</name>
<evidence type="ECO:0000313" key="1">
    <source>
        <dbReference type="EMBL" id="NJA88069.1"/>
    </source>
</evidence>
<evidence type="ECO:0000313" key="2">
    <source>
        <dbReference type="Proteomes" id="UP000720344"/>
    </source>
</evidence>
<dbReference type="RefSeq" id="WP_167680719.1">
    <property type="nucleotide sequence ID" value="NZ_JAATWB010000001.1"/>
</dbReference>
<dbReference type="Proteomes" id="UP000720344">
    <property type="component" value="Unassembled WGS sequence"/>
</dbReference>
<dbReference type="EMBL" id="JAATWB010000001">
    <property type="protein sequence ID" value="NJA88069.1"/>
    <property type="molecule type" value="Genomic_DNA"/>
</dbReference>
<sequence>MNMAQQALQRKAIADGNRIELINLRSTLAQYEKSASMYPDDFGKLGARTLEMLEALQHQASVLEATEETDRIQKLMALARANHI</sequence>
<protein>
    <submittedName>
        <fullName evidence="1">Uncharacterized protein</fullName>
    </submittedName>
</protein>
<proteinExistence type="predicted"/>
<organism evidence="1 2">
    <name type="scientific">Rhodocyclus gracilis</name>
    <dbReference type="NCBI Taxonomy" id="2929842"/>
    <lineage>
        <taxon>Bacteria</taxon>
        <taxon>Pseudomonadati</taxon>
        <taxon>Pseudomonadota</taxon>
        <taxon>Betaproteobacteria</taxon>
        <taxon>Rhodocyclales</taxon>
        <taxon>Rhodocyclaceae</taxon>
        <taxon>Rhodocyclus</taxon>
    </lineage>
</organism>